<comment type="caution">
    <text evidence="2">The sequence shown here is derived from an EMBL/GenBank/DDBJ whole genome shotgun (WGS) entry which is preliminary data.</text>
</comment>
<keyword evidence="3" id="KW-1185">Reference proteome</keyword>
<feature type="compositionally biased region" description="Basic residues" evidence="1">
    <location>
        <begin position="85"/>
        <end position="97"/>
    </location>
</feature>
<accession>A0A5B7FDY4</accession>
<organism evidence="2 3">
    <name type="scientific">Portunus trituberculatus</name>
    <name type="common">Swimming crab</name>
    <name type="synonym">Neptunus trituberculatus</name>
    <dbReference type="NCBI Taxonomy" id="210409"/>
    <lineage>
        <taxon>Eukaryota</taxon>
        <taxon>Metazoa</taxon>
        <taxon>Ecdysozoa</taxon>
        <taxon>Arthropoda</taxon>
        <taxon>Crustacea</taxon>
        <taxon>Multicrustacea</taxon>
        <taxon>Malacostraca</taxon>
        <taxon>Eumalacostraca</taxon>
        <taxon>Eucarida</taxon>
        <taxon>Decapoda</taxon>
        <taxon>Pleocyemata</taxon>
        <taxon>Brachyura</taxon>
        <taxon>Eubrachyura</taxon>
        <taxon>Portunoidea</taxon>
        <taxon>Portunidae</taxon>
        <taxon>Portuninae</taxon>
        <taxon>Portunus</taxon>
    </lineage>
</organism>
<gene>
    <name evidence="2" type="ORF">E2C01_037175</name>
</gene>
<sequence length="148" mass="16941">MEGVRVMVMVEDKGGAFPIARVVERLTIQEGRKEEASEEAPLQHTATHTQEVTATWYWPASHSTHEEHPRRFTQRRAPLSTGSRTRWRPRPRRHHRPPPPTCHLPAASTTRDQPHHRRSLLALLHRNIISTSHIIQCGVMNVHVTTAS</sequence>
<feature type="region of interest" description="Disordered" evidence="1">
    <location>
        <begin position="61"/>
        <end position="115"/>
    </location>
</feature>
<name>A0A5B7FDY4_PORTR</name>
<evidence type="ECO:0000313" key="2">
    <source>
        <dbReference type="EMBL" id="MPC43526.1"/>
    </source>
</evidence>
<proteinExistence type="predicted"/>
<evidence type="ECO:0000313" key="3">
    <source>
        <dbReference type="Proteomes" id="UP000324222"/>
    </source>
</evidence>
<evidence type="ECO:0000256" key="1">
    <source>
        <dbReference type="SAM" id="MobiDB-lite"/>
    </source>
</evidence>
<dbReference type="Proteomes" id="UP000324222">
    <property type="component" value="Unassembled WGS sequence"/>
</dbReference>
<dbReference type="EMBL" id="VSRR010005867">
    <property type="protein sequence ID" value="MPC43526.1"/>
    <property type="molecule type" value="Genomic_DNA"/>
</dbReference>
<dbReference type="AlphaFoldDB" id="A0A5B7FDY4"/>
<reference evidence="2 3" key="1">
    <citation type="submission" date="2019-05" db="EMBL/GenBank/DDBJ databases">
        <title>Another draft genome of Portunus trituberculatus and its Hox gene families provides insights of decapod evolution.</title>
        <authorList>
            <person name="Jeong J.-H."/>
            <person name="Song I."/>
            <person name="Kim S."/>
            <person name="Choi T."/>
            <person name="Kim D."/>
            <person name="Ryu S."/>
            <person name="Kim W."/>
        </authorList>
    </citation>
    <scope>NUCLEOTIDE SEQUENCE [LARGE SCALE GENOMIC DNA]</scope>
    <source>
        <tissue evidence="2">Muscle</tissue>
    </source>
</reference>
<protein>
    <submittedName>
        <fullName evidence="2">Uncharacterized protein</fullName>
    </submittedName>
</protein>